<dbReference type="AlphaFoldDB" id="A0AAP3YDV9"/>
<proteinExistence type="predicted"/>
<evidence type="ECO:0000313" key="1">
    <source>
        <dbReference type="EMBL" id="MDF4193913.1"/>
    </source>
</evidence>
<protein>
    <submittedName>
        <fullName evidence="1">Uncharacterized protein</fullName>
    </submittedName>
</protein>
<reference evidence="1" key="1">
    <citation type="submission" date="2023-02" db="EMBL/GenBank/DDBJ databases">
        <title>Draft Whole-Genome Sequences of Bacillus Strains of Potential Probiotic for Poultry.</title>
        <authorList>
            <person name="Ma L.M."/>
            <person name="Lopez-Guerra N."/>
            <person name="Zhang G."/>
        </authorList>
    </citation>
    <scope>NUCLEOTIDE SEQUENCE</scope>
    <source>
        <strain evidence="1">OSU1013-24</strain>
    </source>
</reference>
<dbReference type="Proteomes" id="UP001222377">
    <property type="component" value="Unassembled WGS sequence"/>
</dbReference>
<sequence>MDWSLSKVKSTLYRARMQLKQHLAEKRKDGQI</sequence>
<name>A0AAP3YDV9_BACAM</name>
<accession>A0AAP3YDV9</accession>
<dbReference type="RefSeq" id="WP_003154509.1">
    <property type="nucleotide sequence ID" value="NZ_BSTV01000001.1"/>
</dbReference>
<gene>
    <name evidence="1" type="ORF">PV946_09035</name>
</gene>
<evidence type="ECO:0000313" key="2">
    <source>
        <dbReference type="Proteomes" id="UP001222377"/>
    </source>
</evidence>
<dbReference type="EMBL" id="JARKHX010000003">
    <property type="protein sequence ID" value="MDF4193913.1"/>
    <property type="molecule type" value="Genomic_DNA"/>
</dbReference>
<organism evidence="1 2">
    <name type="scientific">Bacillus amyloliquefaciens</name>
    <name type="common">Bacillus velezensis</name>
    <dbReference type="NCBI Taxonomy" id="1390"/>
    <lineage>
        <taxon>Bacteria</taxon>
        <taxon>Bacillati</taxon>
        <taxon>Bacillota</taxon>
        <taxon>Bacilli</taxon>
        <taxon>Bacillales</taxon>
        <taxon>Bacillaceae</taxon>
        <taxon>Bacillus</taxon>
        <taxon>Bacillus amyloliquefaciens group</taxon>
    </lineage>
</organism>
<comment type="caution">
    <text evidence="1">The sequence shown here is derived from an EMBL/GenBank/DDBJ whole genome shotgun (WGS) entry which is preliminary data.</text>
</comment>